<evidence type="ECO:0000256" key="1">
    <source>
        <dbReference type="SAM" id="Phobius"/>
    </source>
</evidence>
<sequence length="49" mass="5155">MSDEDDIRRHRGLLDDIRGGIAAFGIELLVMVAIGVFGMAAAAVIIALT</sequence>
<keyword evidence="1" id="KW-0812">Transmembrane</keyword>
<name>A0A3B0SW76_9ZZZZ</name>
<reference evidence="2" key="1">
    <citation type="submission" date="2018-06" db="EMBL/GenBank/DDBJ databases">
        <authorList>
            <person name="Zhirakovskaya E."/>
        </authorList>
    </citation>
    <scope>NUCLEOTIDE SEQUENCE</scope>
</reference>
<organism evidence="2">
    <name type="scientific">hydrothermal vent metagenome</name>
    <dbReference type="NCBI Taxonomy" id="652676"/>
    <lineage>
        <taxon>unclassified sequences</taxon>
        <taxon>metagenomes</taxon>
        <taxon>ecological metagenomes</taxon>
    </lineage>
</organism>
<dbReference type="AlphaFoldDB" id="A0A3B0SW76"/>
<accession>A0A3B0SW76</accession>
<keyword evidence="1" id="KW-1133">Transmembrane helix</keyword>
<evidence type="ECO:0000313" key="2">
    <source>
        <dbReference type="EMBL" id="VAW04619.1"/>
    </source>
</evidence>
<feature type="transmembrane region" description="Helical" evidence="1">
    <location>
        <begin position="21"/>
        <end position="48"/>
    </location>
</feature>
<proteinExistence type="predicted"/>
<dbReference type="EMBL" id="UOEK01000293">
    <property type="protein sequence ID" value="VAW04619.1"/>
    <property type="molecule type" value="Genomic_DNA"/>
</dbReference>
<gene>
    <name evidence="2" type="ORF">MNBD_ACTINO02-1224</name>
</gene>
<keyword evidence="1" id="KW-0472">Membrane</keyword>
<protein>
    <submittedName>
        <fullName evidence="2">Uncharacterized protein</fullName>
    </submittedName>
</protein>